<protein>
    <recommendedName>
        <fullName evidence="1">FAD-binding FR-type domain-containing protein</fullName>
    </recommendedName>
</protein>
<evidence type="ECO:0000313" key="2">
    <source>
        <dbReference type="EMBL" id="GES21164.1"/>
    </source>
</evidence>
<organism evidence="2 3">
    <name type="scientific">Acrocarpospora pleiomorpha</name>
    <dbReference type="NCBI Taxonomy" id="90975"/>
    <lineage>
        <taxon>Bacteria</taxon>
        <taxon>Bacillati</taxon>
        <taxon>Actinomycetota</taxon>
        <taxon>Actinomycetes</taxon>
        <taxon>Streptosporangiales</taxon>
        <taxon>Streptosporangiaceae</taxon>
        <taxon>Acrocarpospora</taxon>
    </lineage>
</organism>
<comment type="caution">
    <text evidence="2">The sequence shown here is derived from an EMBL/GenBank/DDBJ whole genome shotgun (WGS) entry which is preliminary data.</text>
</comment>
<dbReference type="Proteomes" id="UP000377595">
    <property type="component" value="Unassembled WGS sequence"/>
</dbReference>
<dbReference type="InterPro" id="IPR007037">
    <property type="entry name" value="SIP_rossman_dom"/>
</dbReference>
<dbReference type="RefSeq" id="WP_155346165.1">
    <property type="nucleotide sequence ID" value="NZ_BAAAHM010000003.1"/>
</dbReference>
<dbReference type="GO" id="GO:0016491">
    <property type="term" value="F:oxidoreductase activity"/>
    <property type="evidence" value="ECO:0007669"/>
    <property type="project" value="InterPro"/>
</dbReference>
<dbReference type="InterPro" id="IPR039374">
    <property type="entry name" value="SIP_fam"/>
</dbReference>
<evidence type="ECO:0000313" key="3">
    <source>
        <dbReference type="Proteomes" id="UP000377595"/>
    </source>
</evidence>
<dbReference type="EMBL" id="BLAF01000021">
    <property type="protein sequence ID" value="GES21164.1"/>
    <property type="molecule type" value="Genomic_DNA"/>
</dbReference>
<dbReference type="InterPro" id="IPR017938">
    <property type="entry name" value="Riboflavin_synthase-like_b-brl"/>
</dbReference>
<dbReference type="AlphaFoldDB" id="A0A5M3XIU6"/>
<dbReference type="PANTHER" id="PTHR30157">
    <property type="entry name" value="FERRIC REDUCTASE, NADPH-DEPENDENT"/>
    <property type="match status" value="1"/>
</dbReference>
<sequence>MPTVPALIAEPMTRWMGRRAAVVGVEVLSAGLVRVRFAGEALRGRGWQPGCEIEFRVGERELRHYTPAAFDGVAGWIDVVFQLYGAGPGSHWARGLTVGDETLVLGPGGKSWVRDGATHFMAGDASTLGLFEALIAGLGAEAKVSGVVEVAPEDAEAAGALLPRLEVVAEGEQPGEAMLARLREMAVERPDAAYVAGHARSVQEVRGLLCAERVGMRRKDVVTKPYWATGKKGL</sequence>
<accession>A0A5M3XIU6</accession>
<dbReference type="PANTHER" id="PTHR30157:SF0">
    <property type="entry name" value="NADPH-DEPENDENT FERRIC-CHELATE REDUCTASE"/>
    <property type="match status" value="1"/>
</dbReference>
<gene>
    <name evidence="2" type="ORF">Aple_040600</name>
</gene>
<dbReference type="CDD" id="cd06193">
    <property type="entry name" value="siderophore_interacting"/>
    <property type="match status" value="1"/>
</dbReference>
<dbReference type="SUPFAM" id="SSF63380">
    <property type="entry name" value="Riboflavin synthase domain-like"/>
    <property type="match status" value="1"/>
</dbReference>
<dbReference type="InterPro" id="IPR039261">
    <property type="entry name" value="FNR_nucleotide-bd"/>
</dbReference>
<proteinExistence type="predicted"/>
<reference evidence="2 3" key="1">
    <citation type="submission" date="2019-10" db="EMBL/GenBank/DDBJ databases">
        <title>Whole genome shotgun sequence of Acrocarpospora pleiomorpha NBRC 16267.</title>
        <authorList>
            <person name="Ichikawa N."/>
            <person name="Kimura A."/>
            <person name="Kitahashi Y."/>
            <person name="Komaki H."/>
            <person name="Oguchi A."/>
        </authorList>
    </citation>
    <scope>NUCLEOTIDE SEQUENCE [LARGE SCALE GENOMIC DNA]</scope>
    <source>
        <strain evidence="2 3">NBRC 16267</strain>
    </source>
</reference>
<dbReference type="InterPro" id="IPR017927">
    <property type="entry name" value="FAD-bd_FR_type"/>
</dbReference>
<dbReference type="Gene3D" id="2.40.30.10">
    <property type="entry name" value="Translation factors"/>
    <property type="match status" value="1"/>
</dbReference>
<evidence type="ECO:0000259" key="1">
    <source>
        <dbReference type="PROSITE" id="PS51384"/>
    </source>
</evidence>
<keyword evidence="3" id="KW-1185">Reference proteome</keyword>
<dbReference type="Pfam" id="PF08021">
    <property type="entry name" value="FAD_binding_9"/>
    <property type="match status" value="1"/>
</dbReference>
<name>A0A5M3XIU6_9ACTN</name>
<dbReference type="OrthoDB" id="3745257at2"/>
<dbReference type="InterPro" id="IPR013113">
    <property type="entry name" value="SIP_FAD-bd"/>
</dbReference>
<feature type="domain" description="FAD-binding FR-type" evidence="1">
    <location>
        <begin position="15"/>
        <end position="114"/>
    </location>
</feature>
<dbReference type="PROSITE" id="PS51384">
    <property type="entry name" value="FAD_FR"/>
    <property type="match status" value="1"/>
</dbReference>
<dbReference type="Gene3D" id="3.40.50.80">
    <property type="entry name" value="Nucleotide-binding domain of ferredoxin-NADP reductase (FNR) module"/>
    <property type="match status" value="1"/>
</dbReference>
<dbReference type="Pfam" id="PF04954">
    <property type="entry name" value="SIP"/>
    <property type="match status" value="1"/>
</dbReference>